<name>A0A2J4JSJ0_9FIRM</name>
<comment type="caution">
    <text evidence="1">The sequence shown here is derived from an EMBL/GenBank/DDBJ whole genome shotgun (WGS) entry which is preliminary data.</text>
</comment>
<proteinExistence type="predicted"/>
<evidence type="ECO:0000313" key="2">
    <source>
        <dbReference type="Proteomes" id="UP000221015"/>
    </source>
</evidence>
<evidence type="ECO:0000313" key="1">
    <source>
        <dbReference type="EMBL" id="PLK30833.1"/>
    </source>
</evidence>
<protein>
    <submittedName>
        <fullName evidence="1">Uncharacterized protein</fullName>
    </submittedName>
</protein>
<dbReference type="Proteomes" id="UP000221015">
    <property type="component" value="Unassembled WGS sequence"/>
</dbReference>
<accession>A0A2J4JSJ0</accession>
<dbReference type="EMBL" id="NMTS02000001">
    <property type="protein sequence ID" value="PLK30833.1"/>
    <property type="molecule type" value="Genomic_DNA"/>
</dbReference>
<sequence length="61" mass="7140">MAKFSIMLFGIDSYTKNQMQLPYKLDAKSADVALREARMCAMTFYPRFEETEKPDVEVVKR</sequence>
<dbReference type="AlphaFoldDB" id="A0A2J4JSJ0"/>
<reference evidence="1 2" key="1">
    <citation type="journal article" date="2017" name="Front. Microbiol.">
        <title>New Insights into the Diversity of the Genus Faecalibacterium.</title>
        <authorList>
            <person name="Benevides L."/>
            <person name="Burman S."/>
            <person name="Martin R."/>
            <person name="Robert V."/>
            <person name="Thomas M."/>
            <person name="Miquel S."/>
            <person name="Chain F."/>
            <person name="Sokol H."/>
            <person name="Bermudez-Humaran L.G."/>
            <person name="Morrison M."/>
            <person name="Langella P."/>
            <person name="Azevedo V.A."/>
            <person name="Chatel J.M."/>
            <person name="Soares S."/>
        </authorList>
    </citation>
    <scope>NUCLEOTIDE SEQUENCE [LARGE SCALE GENOMIC DNA]</scope>
    <source>
        <strain evidence="1 2">CNCM I 4542</strain>
    </source>
</reference>
<gene>
    <name evidence="1" type="ORF">CGS50_004275</name>
</gene>
<organism evidence="1 2">
    <name type="scientific">Faecalibacterium prausnitzii</name>
    <dbReference type="NCBI Taxonomy" id="853"/>
    <lineage>
        <taxon>Bacteria</taxon>
        <taxon>Bacillati</taxon>
        <taxon>Bacillota</taxon>
        <taxon>Clostridia</taxon>
        <taxon>Eubacteriales</taxon>
        <taxon>Oscillospiraceae</taxon>
        <taxon>Faecalibacterium</taxon>
    </lineage>
</organism>
<dbReference type="RefSeq" id="WP_097782195.1">
    <property type="nucleotide sequence ID" value="NZ_JBBNHN010000002.1"/>
</dbReference>